<sequence length="321" mass="35925">MDNTMRTPNPRPFFPESNQEQPDNNMNINFEPEVNTEANPNLGQTMNPTPLAEPFAFPDITAVPATKLIPETTLKLPDAVRFDGSPSSYKAFISSMSLYFWARPEIFNDDRNRIVYIGAHLSGSASVWFGNLITDNSPTIHSFSLFIQEFSRNFSDPSEGIRARGQIRKFRQGVRSVAAYAAEFKTLARDSGYDQLALVDQFLRGLNDKVMNFMIISDLPESLENFTSYPSRRPYPVPTAPHSAAKNISPIPNSSQAVTIEGSYGHVPMEIDAVTSRYRPPLTAEEKQRRREHGLCLYCGQPGHTIPGCPLKYNSGKVRSQ</sequence>
<evidence type="ECO:0000256" key="1">
    <source>
        <dbReference type="PROSITE-ProRule" id="PRU00047"/>
    </source>
</evidence>
<dbReference type="AlphaFoldDB" id="A0A1R1YA27"/>
<dbReference type="Pfam" id="PF03732">
    <property type="entry name" value="Retrotrans_gag"/>
    <property type="match status" value="1"/>
</dbReference>
<dbReference type="InterPro" id="IPR005162">
    <property type="entry name" value="Retrotrans_gag_dom"/>
</dbReference>
<protein>
    <submittedName>
        <fullName evidence="4">Retrotransposon-derived protein PEG10</fullName>
    </submittedName>
</protein>
<dbReference type="STRING" id="133412.A0A1R1YA27"/>
<name>A0A1R1YA27_9FUNG</name>
<gene>
    <name evidence="4" type="ORF">AYI70_g2224</name>
</gene>
<dbReference type="PROSITE" id="PS50158">
    <property type="entry name" value="ZF_CCHC"/>
    <property type="match status" value="1"/>
</dbReference>
<keyword evidence="1" id="KW-0863">Zinc-finger</keyword>
<dbReference type="InterPro" id="IPR032567">
    <property type="entry name" value="RTL1-rel"/>
</dbReference>
<dbReference type="Proteomes" id="UP000187283">
    <property type="component" value="Unassembled WGS sequence"/>
</dbReference>
<feature type="region of interest" description="Disordered" evidence="2">
    <location>
        <begin position="1"/>
        <end position="25"/>
    </location>
</feature>
<dbReference type="GO" id="GO:0008270">
    <property type="term" value="F:zinc ion binding"/>
    <property type="evidence" value="ECO:0007669"/>
    <property type="project" value="UniProtKB-KW"/>
</dbReference>
<keyword evidence="1" id="KW-0862">Zinc</keyword>
<dbReference type="EMBL" id="LSSN01000528">
    <property type="protein sequence ID" value="OMJ23506.1"/>
    <property type="molecule type" value="Genomic_DNA"/>
</dbReference>
<dbReference type="PANTHER" id="PTHR15503">
    <property type="entry name" value="LDOC1 RELATED"/>
    <property type="match status" value="1"/>
</dbReference>
<dbReference type="OrthoDB" id="5582182at2759"/>
<evidence type="ECO:0000259" key="3">
    <source>
        <dbReference type="PROSITE" id="PS50158"/>
    </source>
</evidence>
<reference evidence="4 5" key="1">
    <citation type="submission" date="2017-01" db="EMBL/GenBank/DDBJ databases">
        <authorList>
            <person name="Mah S.A."/>
            <person name="Swanson W.J."/>
            <person name="Moy G.W."/>
            <person name="Vacquier V.D."/>
        </authorList>
    </citation>
    <scope>NUCLEOTIDE SEQUENCE [LARGE SCALE GENOMIC DNA]</scope>
    <source>
        <strain evidence="4 5">GSMNP</strain>
    </source>
</reference>
<organism evidence="4 5">
    <name type="scientific">Smittium culicis</name>
    <dbReference type="NCBI Taxonomy" id="133412"/>
    <lineage>
        <taxon>Eukaryota</taxon>
        <taxon>Fungi</taxon>
        <taxon>Fungi incertae sedis</taxon>
        <taxon>Zoopagomycota</taxon>
        <taxon>Kickxellomycotina</taxon>
        <taxon>Harpellomycetes</taxon>
        <taxon>Harpellales</taxon>
        <taxon>Legeriomycetaceae</taxon>
        <taxon>Smittium</taxon>
    </lineage>
</organism>
<dbReference type="PANTHER" id="PTHR15503:SF22">
    <property type="entry name" value="TRANSPOSON TY3-I GAG POLYPROTEIN"/>
    <property type="match status" value="1"/>
</dbReference>
<dbReference type="InterPro" id="IPR001878">
    <property type="entry name" value="Znf_CCHC"/>
</dbReference>
<feature type="compositionally biased region" description="Polar residues" evidence="2">
    <location>
        <begin position="16"/>
        <end position="25"/>
    </location>
</feature>
<keyword evidence="1" id="KW-0479">Metal-binding</keyword>
<dbReference type="InterPro" id="IPR036875">
    <property type="entry name" value="Znf_CCHC_sf"/>
</dbReference>
<proteinExistence type="predicted"/>
<evidence type="ECO:0000256" key="2">
    <source>
        <dbReference type="SAM" id="MobiDB-lite"/>
    </source>
</evidence>
<accession>A0A1R1YA27</accession>
<comment type="caution">
    <text evidence="4">The sequence shown here is derived from an EMBL/GenBank/DDBJ whole genome shotgun (WGS) entry which is preliminary data.</text>
</comment>
<dbReference type="SUPFAM" id="SSF57756">
    <property type="entry name" value="Retrovirus zinc finger-like domains"/>
    <property type="match status" value="1"/>
</dbReference>
<feature type="domain" description="CCHC-type" evidence="3">
    <location>
        <begin position="296"/>
        <end position="310"/>
    </location>
</feature>
<keyword evidence="5" id="KW-1185">Reference proteome</keyword>
<evidence type="ECO:0000313" key="4">
    <source>
        <dbReference type="EMBL" id="OMJ23506.1"/>
    </source>
</evidence>
<evidence type="ECO:0000313" key="5">
    <source>
        <dbReference type="Proteomes" id="UP000187283"/>
    </source>
</evidence>
<dbReference type="GO" id="GO:0003676">
    <property type="term" value="F:nucleic acid binding"/>
    <property type="evidence" value="ECO:0007669"/>
    <property type="project" value="InterPro"/>
</dbReference>